<reference evidence="2 3" key="2">
    <citation type="submission" date="2018-01" db="EMBL/GenBank/DDBJ databases">
        <title>Genomic study of Klebsiella pneumoniae.</title>
        <authorList>
            <person name="Yang Y."/>
            <person name="Bicalho R."/>
        </authorList>
    </citation>
    <scope>NUCLEOTIDE SEQUENCE [LARGE SCALE GENOMIC DNA]</scope>
    <source>
        <strain evidence="2 3">A2</strain>
    </source>
</reference>
<dbReference type="InterPro" id="IPR025736">
    <property type="entry name" value="PucR_C-HTH_dom"/>
</dbReference>
<reference evidence="2 3" key="1">
    <citation type="submission" date="2017-11" db="EMBL/GenBank/DDBJ databases">
        <authorList>
            <person name="Han C.G."/>
        </authorList>
    </citation>
    <scope>NUCLEOTIDE SEQUENCE [LARGE SCALE GENOMIC DNA]</scope>
    <source>
        <strain evidence="2 3">A2</strain>
    </source>
</reference>
<sequence>MIFMYNPTFDNNSDSLRKSLSVVSVRYFPQSNVHIEHSDLRYDSLMAGDTSGFEDKNESYILIRERDGDCMVINIICLHIESLRIAIRTEHALLSEENVRVFLSEVKILLLTEVINYQNTMFTKISDNTWHLASGLSHEVVTQHVIDGALKTIAYSDAAIFRIYDDKSDRLVPVAMTGFKNNYYDYIVGLHESITGKVFKSMQTAVLNSREEINHSFTASSSLRDEILKDNPLATSLICVPVYDQSACYGTLTMLSFSRQFVFNSLAKSLLETYSSQVALAWRNARLYDERTESLRVVEDLRNQLQAQNTLLNASVDFYNLMVSLSIKYNRLGDFIAAIASHLSLDLNYLDVLGNQSLSESLSALTWSHLRASAGEKNVSTIIVGGRDYCLLPLENEGRLLAFFIMRNPDLNEHVSSIISRLKEFVIMEIVKQAGSVALENKKNLDLIAEIMVIGLTAESEISFARRGIVLHKSVLCIKLTAPQVTSDEIHYLSTINVLTRDFALKNVFHYFDADVITLIIFDMNEQKLFALEEKVIARYQQDKLYKVGVSSVLRRQEVITSIKQANTALDVLKTRNKSGVMSFRHSGIDRLFIKHTPEELKDFILDLFSPVLEENNKPGILLVTIICFLKNRQSVVNTAEEMGIHVNTLYQRIKKFETLTGLSLNNADEFIMIALTCHMSRFYLS</sequence>
<evidence type="ECO:0000313" key="3">
    <source>
        <dbReference type="Proteomes" id="UP000234661"/>
    </source>
</evidence>
<dbReference type="EMBL" id="PIET01000579">
    <property type="protein sequence ID" value="PLM59278.1"/>
    <property type="molecule type" value="Genomic_DNA"/>
</dbReference>
<dbReference type="SUPFAM" id="SSF55781">
    <property type="entry name" value="GAF domain-like"/>
    <property type="match status" value="1"/>
</dbReference>
<proteinExistence type="predicted"/>
<organism evidence="2 3">
    <name type="scientific">Klebsiella michiganensis</name>
    <dbReference type="NCBI Taxonomy" id="1134687"/>
    <lineage>
        <taxon>Bacteria</taxon>
        <taxon>Pseudomonadati</taxon>
        <taxon>Pseudomonadota</taxon>
        <taxon>Gammaproteobacteria</taxon>
        <taxon>Enterobacterales</taxon>
        <taxon>Enterobacteriaceae</taxon>
        <taxon>Klebsiella/Raoultella group</taxon>
        <taxon>Klebsiella</taxon>
    </lineage>
</organism>
<feature type="domain" description="GAF" evidence="1">
    <location>
        <begin position="137"/>
        <end position="292"/>
    </location>
</feature>
<dbReference type="Pfam" id="PF13556">
    <property type="entry name" value="HTH_30"/>
    <property type="match status" value="1"/>
</dbReference>
<dbReference type="Pfam" id="PF01590">
    <property type="entry name" value="GAF"/>
    <property type="match status" value="1"/>
</dbReference>
<evidence type="ECO:0000259" key="1">
    <source>
        <dbReference type="SMART" id="SM00065"/>
    </source>
</evidence>
<dbReference type="AlphaFoldDB" id="A0A2J4Z8I8"/>
<name>A0A2J4Z8I8_9ENTR</name>
<dbReference type="InterPro" id="IPR051448">
    <property type="entry name" value="CdaR-like_regulators"/>
</dbReference>
<evidence type="ECO:0000313" key="2">
    <source>
        <dbReference type="EMBL" id="PLM59278.1"/>
    </source>
</evidence>
<dbReference type="PANTHER" id="PTHR33744">
    <property type="entry name" value="CARBOHYDRATE DIACID REGULATOR"/>
    <property type="match status" value="1"/>
</dbReference>
<dbReference type="Proteomes" id="UP000234661">
    <property type="component" value="Unassembled WGS sequence"/>
</dbReference>
<dbReference type="Gene3D" id="3.30.450.40">
    <property type="match status" value="1"/>
</dbReference>
<protein>
    <recommendedName>
        <fullName evidence="1">GAF domain-containing protein</fullName>
    </recommendedName>
</protein>
<gene>
    <name evidence="2" type="ORF">CWM85_18355</name>
</gene>
<dbReference type="SMART" id="SM00065">
    <property type="entry name" value="GAF"/>
    <property type="match status" value="1"/>
</dbReference>
<dbReference type="InterPro" id="IPR003018">
    <property type="entry name" value="GAF"/>
</dbReference>
<dbReference type="InterPro" id="IPR029016">
    <property type="entry name" value="GAF-like_dom_sf"/>
</dbReference>
<dbReference type="Gene3D" id="1.10.10.2840">
    <property type="entry name" value="PucR C-terminal helix-turn-helix domain"/>
    <property type="match status" value="1"/>
</dbReference>
<accession>A0A2J4Z8I8</accession>
<dbReference type="InterPro" id="IPR042070">
    <property type="entry name" value="PucR_C-HTH_sf"/>
</dbReference>
<comment type="caution">
    <text evidence="2">The sequence shown here is derived from an EMBL/GenBank/DDBJ whole genome shotgun (WGS) entry which is preliminary data.</text>
</comment>